<keyword evidence="5 12" id="KW-0489">Methyltransferase</keyword>
<dbReference type="Gene3D" id="1.10.150.530">
    <property type="match status" value="1"/>
</dbReference>
<comment type="caution">
    <text evidence="12">Lacks conserved residue(s) required for the propagation of feature annotation.</text>
</comment>
<evidence type="ECO:0000256" key="9">
    <source>
        <dbReference type="ARBA" id="ARBA00022723"/>
    </source>
</evidence>
<dbReference type="PANTHER" id="PTHR30544">
    <property type="entry name" value="23S RRNA METHYLTRANSFERASE"/>
    <property type="match status" value="1"/>
</dbReference>
<feature type="binding site" evidence="12">
    <location>
        <position position="124"/>
    </location>
    <ligand>
        <name>[4Fe-4S] cluster</name>
        <dbReference type="ChEBI" id="CHEBI:49883"/>
        <note>4Fe-4S-S-AdoMet</note>
    </ligand>
</feature>
<evidence type="ECO:0000256" key="7">
    <source>
        <dbReference type="ARBA" id="ARBA00022691"/>
    </source>
</evidence>
<keyword evidence="6 12" id="KW-0808">Transferase</keyword>
<keyword evidence="15" id="KW-1185">Reference proteome</keyword>
<feature type="binding site" evidence="12">
    <location>
        <begin position="164"/>
        <end position="165"/>
    </location>
    <ligand>
        <name>S-adenosyl-L-methionine</name>
        <dbReference type="ChEBI" id="CHEBI:59789"/>
    </ligand>
</feature>
<feature type="binding site" evidence="12">
    <location>
        <begin position="219"/>
        <end position="221"/>
    </location>
    <ligand>
        <name>S-adenosyl-L-methionine</name>
        <dbReference type="ChEBI" id="CHEBI:59789"/>
    </ligand>
</feature>
<dbReference type="GO" id="GO:0005737">
    <property type="term" value="C:cytoplasm"/>
    <property type="evidence" value="ECO:0007669"/>
    <property type="project" value="UniProtKB-SubCell"/>
</dbReference>
<evidence type="ECO:0000256" key="6">
    <source>
        <dbReference type="ARBA" id="ARBA00022679"/>
    </source>
</evidence>
<organism evidence="14 15">
    <name type="scientific">Adlercreutzia mucosicola</name>
    <dbReference type="NCBI Taxonomy" id="580026"/>
    <lineage>
        <taxon>Bacteria</taxon>
        <taxon>Bacillati</taxon>
        <taxon>Actinomycetota</taxon>
        <taxon>Coriobacteriia</taxon>
        <taxon>Eggerthellales</taxon>
        <taxon>Eggerthellaceae</taxon>
        <taxon>Adlercreutzia</taxon>
    </lineage>
</organism>
<dbReference type="SFLD" id="SFLDS00029">
    <property type="entry name" value="Radical_SAM"/>
    <property type="match status" value="1"/>
</dbReference>
<feature type="active site" description="Proton acceptor" evidence="12">
    <location>
        <position position="91"/>
    </location>
</feature>
<dbReference type="GO" id="GO:0051539">
    <property type="term" value="F:4 iron, 4 sulfur cluster binding"/>
    <property type="evidence" value="ECO:0007669"/>
    <property type="project" value="UniProtKB-UniRule"/>
</dbReference>
<evidence type="ECO:0000256" key="3">
    <source>
        <dbReference type="ARBA" id="ARBA00022490"/>
    </source>
</evidence>
<dbReference type="GO" id="GO:0070040">
    <property type="term" value="F:rRNA (adenine(2503)-C2-)-methyltransferase activity"/>
    <property type="evidence" value="ECO:0007669"/>
    <property type="project" value="UniProtKB-UniRule"/>
</dbReference>
<dbReference type="GO" id="GO:0070475">
    <property type="term" value="P:rRNA base methylation"/>
    <property type="evidence" value="ECO:0007669"/>
    <property type="project" value="UniProtKB-UniRule"/>
</dbReference>
<keyword evidence="8 12" id="KW-0819">tRNA processing</keyword>
<keyword evidence="3 12" id="KW-0963">Cytoplasm</keyword>
<keyword evidence="10 12" id="KW-0408">Iron</keyword>
<comment type="subcellular location">
    <subcellularLocation>
        <location evidence="1 12">Cytoplasm</location>
    </subcellularLocation>
</comment>
<dbReference type="InterPro" id="IPR058240">
    <property type="entry name" value="rSAM_sf"/>
</dbReference>
<dbReference type="InterPro" id="IPR013785">
    <property type="entry name" value="Aldolase_TIM"/>
</dbReference>
<dbReference type="EC" id="2.1.1.192" evidence="12"/>
<dbReference type="GO" id="GO:0000049">
    <property type="term" value="F:tRNA binding"/>
    <property type="evidence" value="ECO:0007669"/>
    <property type="project" value="UniProtKB-UniRule"/>
</dbReference>
<dbReference type="Gene3D" id="3.20.20.70">
    <property type="entry name" value="Aldolase class I"/>
    <property type="match status" value="1"/>
</dbReference>
<keyword evidence="2 12" id="KW-0004">4Fe-4S</keyword>
<comment type="miscellaneous">
    <text evidence="12">Reaction proceeds by a ping-pong mechanism involving intermediate methylation of a conserved cysteine residue.</text>
</comment>
<feature type="binding site" evidence="12">
    <location>
        <position position="196"/>
    </location>
    <ligand>
        <name>S-adenosyl-L-methionine</name>
        <dbReference type="ChEBI" id="CHEBI:59789"/>
    </ligand>
</feature>
<dbReference type="GO" id="GO:0002935">
    <property type="term" value="F:tRNA (adenine(37)-C2)-methyltransferase activity"/>
    <property type="evidence" value="ECO:0007669"/>
    <property type="project" value="UniProtKB-UniRule"/>
</dbReference>
<proteinExistence type="inferred from homology"/>
<evidence type="ECO:0000313" key="15">
    <source>
        <dbReference type="Proteomes" id="UP000463388"/>
    </source>
</evidence>
<dbReference type="GO" id="GO:0046872">
    <property type="term" value="F:metal ion binding"/>
    <property type="evidence" value="ECO:0007669"/>
    <property type="project" value="UniProtKB-KW"/>
</dbReference>
<evidence type="ECO:0000256" key="12">
    <source>
        <dbReference type="HAMAP-Rule" id="MF_01849"/>
    </source>
</evidence>
<dbReference type="InterPro" id="IPR040072">
    <property type="entry name" value="Methyltransferase_A"/>
</dbReference>
<comment type="similarity">
    <text evidence="12">Belongs to the radical SAM superfamily. RlmN family.</text>
</comment>
<comment type="catalytic activity">
    <reaction evidence="12">
        <text>adenosine(37) in tRNA + 2 reduced [2Fe-2S]-[ferredoxin] + 2 S-adenosyl-L-methionine = 2-methyladenosine(37) in tRNA + 5'-deoxyadenosine + L-methionine + 2 oxidized [2Fe-2S]-[ferredoxin] + S-adenosyl-L-homocysteine</text>
        <dbReference type="Rhea" id="RHEA:43332"/>
        <dbReference type="Rhea" id="RHEA-COMP:10000"/>
        <dbReference type="Rhea" id="RHEA-COMP:10001"/>
        <dbReference type="Rhea" id="RHEA-COMP:10162"/>
        <dbReference type="Rhea" id="RHEA-COMP:10485"/>
        <dbReference type="ChEBI" id="CHEBI:17319"/>
        <dbReference type="ChEBI" id="CHEBI:33737"/>
        <dbReference type="ChEBI" id="CHEBI:33738"/>
        <dbReference type="ChEBI" id="CHEBI:57844"/>
        <dbReference type="ChEBI" id="CHEBI:57856"/>
        <dbReference type="ChEBI" id="CHEBI:59789"/>
        <dbReference type="ChEBI" id="CHEBI:74411"/>
        <dbReference type="ChEBI" id="CHEBI:74497"/>
        <dbReference type="EC" id="2.1.1.192"/>
    </reaction>
</comment>
<comment type="function">
    <text evidence="12">Specifically methylates position 2 of adenine 2503 in 23S rRNA and position 2 of adenine 37 in tRNAs.</text>
</comment>
<evidence type="ECO:0000256" key="4">
    <source>
        <dbReference type="ARBA" id="ARBA00022552"/>
    </source>
</evidence>
<dbReference type="HAMAP" id="MF_01849">
    <property type="entry name" value="RNA_methyltr_RlmN"/>
    <property type="match status" value="1"/>
</dbReference>
<dbReference type="PROSITE" id="PS51918">
    <property type="entry name" value="RADICAL_SAM"/>
    <property type="match status" value="1"/>
</dbReference>
<dbReference type="RefSeq" id="WP_160344777.1">
    <property type="nucleotide sequence ID" value="NZ_WSRR01000003.1"/>
</dbReference>
<sequence>MNNELLTLPQTELAALIESWGFPRFRAMQVYEWLHRHHCSTYDEMSNVPAAVRTQLAEAFPLDTFTLFDRQVSQDGTRKYVFKLNDERLVETVGMPTFNRDGSLDRLSVCISSQVGCPMACAFCATGREGFTRNLNAAELVQQVAYVQKDFDARVSNIVVMGQGEPFLNYDEVIRALRIMNSNDDLNIGARHITISTCGILKGINRLAEEPEQFTLAISLHSAVQATRDQLMPQGAQQTLPELKNALTHYIKRTNRRVSFEYLLIKGVNDSPRDLDALIEFCSGLLCHVNLLPMNPIEGSAYQPATAQTVSSWIDELSAHGIETSIRKSRGADIDGACGQLKNKLVSRETT</sequence>
<feature type="domain" description="Radical SAM core" evidence="13">
    <location>
        <begin position="103"/>
        <end position="333"/>
    </location>
</feature>
<keyword evidence="7 12" id="KW-0949">S-adenosyl-L-methionine</keyword>
<dbReference type="InterPro" id="IPR007197">
    <property type="entry name" value="rSAM"/>
</dbReference>
<dbReference type="CDD" id="cd01335">
    <property type="entry name" value="Radical_SAM"/>
    <property type="match status" value="1"/>
</dbReference>
<evidence type="ECO:0000256" key="10">
    <source>
        <dbReference type="ARBA" id="ARBA00023004"/>
    </source>
</evidence>
<evidence type="ECO:0000259" key="13">
    <source>
        <dbReference type="PROSITE" id="PS51918"/>
    </source>
</evidence>
<comment type="cofactor">
    <cofactor evidence="12">
        <name>[4Fe-4S] cluster</name>
        <dbReference type="ChEBI" id="CHEBI:49883"/>
    </cofactor>
    <text evidence="12">Binds 1 [4Fe-4S] cluster. The cluster is coordinated with 3 cysteines and an exchangeable S-adenosyl-L-methionine.</text>
</comment>
<comment type="catalytic activity">
    <reaction evidence="12">
        <text>adenosine(2503) in 23S rRNA + 2 reduced [2Fe-2S]-[ferredoxin] + 2 S-adenosyl-L-methionine = 2-methyladenosine(2503) in 23S rRNA + 5'-deoxyadenosine + L-methionine + 2 oxidized [2Fe-2S]-[ferredoxin] + S-adenosyl-L-homocysteine</text>
        <dbReference type="Rhea" id="RHEA:42916"/>
        <dbReference type="Rhea" id="RHEA-COMP:10000"/>
        <dbReference type="Rhea" id="RHEA-COMP:10001"/>
        <dbReference type="Rhea" id="RHEA-COMP:10152"/>
        <dbReference type="Rhea" id="RHEA-COMP:10282"/>
        <dbReference type="ChEBI" id="CHEBI:17319"/>
        <dbReference type="ChEBI" id="CHEBI:33737"/>
        <dbReference type="ChEBI" id="CHEBI:33738"/>
        <dbReference type="ChEBI" id="CHEBI:57844"/>
        <dbReference type="ChEBI" id="CHEBI:57856"/>
        <dbReference type="ChEBI" id="CHEBI:59789"/>
        <dbReference type="ChEBI" id="CHEBI:74411"/>
        <dbReference type="ChEBI" id="CHEBI:74497"/>
        <dbReference type="EC" id="2.1.1.192"/>
    </reaction>
</comment>
<feature type="binding site" evidence="12">
    <location>
        <position position="117"/>
    </location>
    <ligand>
        <name>[4Fe-4S] cluster</name>
        <dbReference type="ChEBI" id="CHEBI:49883"/>
        <note>4Fe-4S-S-AdoMet</note>
    </ligand>
</feature>
<dbReference type="NCBIfam" id="TIGR00048">
    <property type="entry name" value="rRNA_mod_RlmN"/>
    <property type="match status" value="1"/>
</dbReference>
<dbReference type="Pfam" id="PF04055">
    <property type="entry name" value="Radical_SAM"/>
    <property type="match status" value="1"/>
</dbReference>
<keyword evidence="11 12" id="KW-0411">Iron-sulfur</keyword>
<evidence type="ECO:0000256" key="5">
    <source>
        <dbReference type="ARBA" id="ARBA00022603"/>
    </source>
</evidence>
<dbReference type="SFLD" id="SFLDG01062">
    <property type="entry name" value="methyltransferase_(Class_A)"/>
    <property type="match status" value="1"/>
</dbReference>
<keyword evidence="9 12" id="KW-0479">Metal-binding</keyword>
<dbReference type="PANTHER" id="PTHR30544:SF5">
    <property type="entry name" value="RADICAL SAM CORE DOMAIN-CONTAINING PROTEIN"/>
    <property type="match status" value="1"/>
</dbReference>
<dbReference type="InterPro" id="IPR027492">
    <property type="entry name" value="RNA_MTrfase_RlmN"/>
</dbReference>
<evidence type="ECO:0000256" key="11">
    <source>
        <dbReference type="ARBA" id="ARBA00023014"/>
    </source>
</evidence>
<feature type="active site" description="S-methylcysteine intermediate" evidence="12">
    <location>
        <position position="338"/>
    </location>
</feature>
<dbReference type="PIRSF" id="PIRSF006004">
    <property type="entry name" value="CHP00048"/>
    <property type="match status" value="1"/>
</dbReference>
<dbReference type="InterPro" id="IPR048641">
    <property type="entry name" value="RlmN_N"/>
</dbReference>
<evidence type="ECO:0000313" key="14">
    <source>
        <dbReference type="EMBL" id="MVX60308.1"/>
    </source>
</evidence>
<dbReference type="GO" id="GO:0019843">
    <property type="term" value="F:rRNA binding"/>
    <property type="evidence" value="ECO:0007669"/>
    <property type="project" value="UniProtKB-UniRule"/>
</dbReference>
<dbReference type="EMBL" id="WSRR01000003">
    <property type="protein sequence ID" value="MVX60308.1"/>
    <property type="molecule type" value="Genomic_DNA"/>
</dbReference>
<dbReference type="FunFam" id="3.20.20.70:FF:000014">
    <property type="entry name" value="Probable dual-specificity RNA methyltransferase RlmN"/>
    <property type="match status" value="1"/>
</dbReference>
<comment type="caution">
    <text evidence="14">The sequence shown here is derived from an EMBL/GenBank/DDBJ whole genome shotgun (WGS) entry which is preliminary data.</text>
</comment>
<name>A0A6N8JKC8_9ACTN</name>
<dbReference type="SUPFAM" id="SSF102114">
    <property type="entry name" value="Radical SAM enzymes"/>
    <property type="match status" value="1"/>
</dbReference>
<dbReference type="OrthoDB" id="9793973at2"/>
<dbReference type="AlphaFoldDB" id="A0A6N8JKC8"/>
<dbReference type="SFLD" id="SFLDF00275">
    <property type="entry name" value="adenosine_C2_methyltransferase"/>
    <property type="match status" value="1"/>
</dbReference>
<feature type="binding site" evidence="12">
    <location>
        <position position="295"/>
    </location>
    <ligand>
        <name>S-adenosyl-L-methionine</name>
        <dbReference type="ChEBI" id="CHEBI:59789"/>
    </ligand>
</feature>
<evidence type="ECO:0000256" key="2">
    <source>
        <dbReference type="ARBA" id="ARBA00022485"/>
    </source>
</evidence>
<keyword evidence="12" id="KW-1015">Disulfide bond</keyword>
<gene>
    <name evidence="12 14" type="primary">rlmN</name>
    <name evidence="14" type="ORF">GKZ27_02355</name>
</gene>
<dbReference type="InterPro" id="IPR004383">
    <property type="entry name" value="rRNA_lsu_MTrfase_RlmN/Cfr"/>
</dbReference>
<reference evidence="14 15" key="1">
    <citation type="submission" date="2019-12" db="EMBL/GenBank/DDBJ databases">
        <title>Microbes associate with the intestines of laboratory mice.</title>
        <authorList>
            <person name="Navarre W."/>
            <person name="Wong E."/>
        </authorList>
    </citation>
    <scope>NUCLEOTIDE SEQUENCE [LARGE SCALE GENOMIC DNA]</scope>
    <source>
        <strain evidence="14 15">NM66_B29</strain>
    </source>
</reference>
<protein>
    <recommendedName>
        <fullName evidence="12">Probable dual-specificity RNA methyltransferase RlmN</fullName>
        <ecNumber evidence="12">2.1.1.192</ecNumber>
    </recommendedName>
    <alternativeName>
        <fullName evidence="12">23S rRNA (adenine(2503)-C(2))-methyltransferase</fullName>
    </alternativeName>
    <alternativeName>
        <fullName evidence="12">23S rRNA m2A2503 methyltransferase</fullName>
    </alternativeName>
    <alternativeName>
        <fullName evidence="12">Ribosomal RNA large subunit methyltransferase N</fullName>
    </alternativeName>
    <alternativeName>
        <fullName evidence="12">tRNA (adenine(37)-C(2))-methyltransferase</fullName>
    </alternativeName>
    <alternativeName>
        <fullName evidence="12">tRNA m2A37 methyltransferase</fullName>
    </alternativeName>
</protein>
<dbReference type="GO" id="GO:0030488">
    <property type="term" value="P:tRNA methylation"/>
    <property type="evidence" value="ECO:0007669"/>
    <property type="project" value="UniProtKB-UniRule"/>
</dbReference>
<dbReference type="Proteomes" id="UP000463388">
    <property type="component" value="Unassembled WGS sequence"/>
</dbReference>
<accession>A0A6N8JKC8</accession>
<evidence type="ECO:0000256" key="1">
    <source>
        <dbReference type="ARBA" id="ARBA00004496"/>
    </source>
</evidence>
<feature type="binding site" evidence="12">
    <location>
        <position position="121"/>
    </location>
    <ligand>
        <name>[4Fe-4S] cluster</name>
        <dbReference type="ChEBI" id="CHEBI:49883"/>
        <note>4Fe-4S-S-AdoMet</note>
    </ligand>
</feature>
<evidence type="ECO:0000256" key="8">
    <source>
        <dbReference type="ARBA" id="ARBA00022694"/>
    </source>
</evidence>
<keyword evidence="4 12" id="KW-0698">rRNA processing</keyword>
<dbReference type="Pfam" id="PF21016">
    <property type="entry name" value="RlmN_N"/>
    <property type="match status" value="1"/>
</dbReference>